<dbReference type="CDD" id="cd00038">
    <property type="entry name" value="CAP_ED"/>
    <property type="match status" value="1"/>
</dbReference>
<dbReference type="InterPro" id="IPR018490">
    <property type="entry name" value="cNMP-bd_dom_sf"/>
</dbReference>
<dbReference type="PROSITE" id="PS50042">
    <property type="entry name" value="CNMP_BINDING_3"/>
    <property type="match status" value="1"/>
</dbReference>
<dbReference type="STRING" id="1150600.ADIARSV_1115"/>
<dbReference type="InterPro" id="IPR014710">
    <property type="entry name" value="RmlC-like_jellyroll"/>
</dbReference>
<sequence length="198" mass="23779">MHNNAILKALEHFVLLTDIQKKEIINCFREHFYIKDKIILREGFTNRLLYFISKGIIREYQYSLSGTQKTLSFKGTGEFFTDLDSFEKRKSSLVNFSAESECVVYTIDYFCLQNLIERHKEIEIAFFKCREYYVERKKTRNTFLFKESVENRVTRACKDYPEIIKHCKKRDIISYLRTNSQIYNKILRKITQMPVLES</sequence>
<protein>
    <submittedName>
        <fullName evidence="2">cAMP-binding protein</fullName>
    </submittedName>
</protein>
<dbReference type="AlphaFoldDB" id="R9GVD0"/>
<proteinExistence type="predicted"/>
<dbReference type="InterPro" id="IPR000595">
    <property type="entry name" value="cNMP-bd_dom"/>
</dbReference>
<name>R9GVD0_9SPHI</name>
<accession>R9GVD0</accession>
<gene>
    <name evidence="2" type="ORF">ADIARSV_1115</name>
</gene>
<comment type="caution">
    <text evidence="2">The sequence shown here is derived from an EMBL/GenBank/DDBJ whole genome shotgun (WGS) entry which is preliminary data.</text>
</comment>
<organism evidence="2 3">
    <name type="scientific">Arcticibacter svalbardensis MN12-7</name>
    <dbReference type="NCBI Taxonomy" id="1150600"/>
    <lineage>
        <taxon>Bacteria</taxon>
        <taxon>Pseudomonadati</taxon>
        <taxon>Bacteroidota</taxon>
        <taxon>Sphingobacteriia</taxon>
        <taxon>Sphingobacteriales</taxon>
        <taxon>Sphingobacteriaceae</taxon>
        <taxon>Arcticibacter</taxon>
    </lineage>
</organism>
<dbReference type="eggNOG" id="COG0664">
    <property type="taxonomic scope" value="Bacteria"/>
</dbReference>
<keyword evidence="3" id="KW-1185">Reference proteome</keyword>
<dbReference type="SUPFAM" id="SSF51206">
    <property type="entry name" value="cAMP-binding domain-like"/>
    <property type="match status" value="1"/>
</dbReference>
<reference evidence="2 3" key="1">
    <citation type="journal article" date="2013" name="Genome Announc.">
        <title>Draft Genome Sequence of Arcticibacter svalbardensis Strain MN12-7T, a Member of the Family Sphingobacteriaceae Isolated from an Arctic Soil Sample.</title>
        <authorList>
            <person name="Shivaji S."/>
            <person name="Ara S."/>
            <person name="Prasad S."/>
            <person name="Manasa B.P."/>
            <person name="Begum Z."/>
            <person name="Singh A."/>
            <person name="Kumar Pinnaka A."/>
        </authorList>
    </citation>
    <scope>NUCLEOTIDE SEQUENCE [LARGE SCALE GENOMIC DNA]</scope>
    <source>
        <strain evidence="2 3">MN12-7</strain>
    </source>
</reference>
<feature type="domain" description="Cyclic nucleotide-binding" evidence="1">
    <location>
        <begin position="12"/>
        <end position="116"/>
    </location>
</feature>
<dbReference type="RefSeq" id="WP_016194359.1">
    <property type="nucleotide sequence ID" value="NZ_AQPN01000043.1"/>
</dbReference>
<dbReference type="EMBL" id="AQPN01000043">
    <property type="protein sequence ID" value="EOR95802.1"/>
    <property type="molecule type" value="Genomic_DNA"/>
</dbReference>
<evidence type="ECO:0000313" key="2">
    <source>
        <dbReference type="EMBL" id="EOR95802.1"/>
    </source>
</evidence>
<dbReference type="OrthoDB" id="792939at2"/>
<evidence type="ECO:0000313" key="3">
    <source>
        <dbReference type="Proteomes" id="UP000014174"/>
    </source>
</evidence>
<dbReference type="Gene3D" id="2.60.120.10">
    <property type="entry name" value="Jelly Rolls"/>
    <property type="match status" value="1"/>
</dbReference>
<dbReference type="Pfam" id="PF00027">
    <property type="entry name" value="cNMP_binding"/>
    <property type="match status" value="1"/>
</dbReference>
<evidence type="ECO:0000259" key="1">
    <source>
        <dbReference type="PROSITE" id="PS50042"/>
    </source>
</evidence>
<dbReference type="Proteomes" id="UP000014174">
    <property type="component" value="Unassembled WGS sequence"/>
</dbReference>